<reference evidence="4" key="1">
    <citation type="submission" date="2021-01" db="EMBL/GenBank/DDBJ databases">
        <authorList>
            <person name="Corre E."/>
            <person name="Pelletier E."/>
            <person name="Niang G."/>
            <person name="Scheremetjew M."/>
            <person name="Finn R."/>
            <person name="Kale V."/>
            <person name="Holt S."/>
            <person name="Cochrane G."/>
            <person name="Meng A."/>
            <person name="Brown T."/>
            <person name="Cohen L."/>
        </authorList>
    </citation>
    <scope>NUCLEOTIDE SEQUENCE</scope>
    <source>
        <strain evidence="4">CCMP3105</strain>
    </source>
</reference>
<dbReference type="GO" id="GO:0000209">
    <property type="term" value="P:protein polyubiquitination"/>
    <property type="evidence" value="ECO:0007669"/>
    <property type="project" value="TreeGrafter"/>
</dbReference>
<dbReference type="InterPro" id="IPR013702">
    <property type="entry name" value="FIST_domain_N"/>
</dbReference>
<feature type="region of interest" description="Disordered" evidence="1">
    <location>
        <begin position="35"/>
        <end position="65"/>
    </location>
</feature>
<dbReference type="PANTHER" id="PTHR14939">
    <property type="entry name" value="F-BOX ONLY PROTEIN 22"/>
    <property type="match status" value="1"/>
</dbReference>
<dbReference type="Pfam" id="PF08495">
    <property type="entry name" value="FIST"/>
    <property type="match status" value="1"/>
</dbReference>
<evidence type="ECO:0000256" key="1">
    <source>
        <dbReference type="SAM" id="MobiDB-lite"/>
    </source>
</evidence>
<evidence type="ECO:0000259" key="2">
    <source>
        <dbReference type="Pfam" id="PF08495"/>
    </source>
</evidence>
<feature type="domain" description="FIST" evidence="2">
    <location>
        <begin position="133"/>
        <end position="333"/>
    </location>
</feature>
<evidence type="ECO:0008006" key="5">
    <source>
        <dbReference type="Google" id="ProtNLM"/>
    </source>
</evidence>
<evidence type="ECO:0000259" key="3">
    <source>
        <dbReference type="Pfam" id="PF10442"/>
    </source>
</evidence>
<gene>
    <name evidence="4" type="ORF">AMON00008_LOCUS3778</name>
</gene>
<dbReference type="EMBL" id="HBNR01005644">
    <property type="protein sequence ID" value="CAE4564159.1"/>
    <property type="molecule type" value="Transcribed_RNA"/>
</dbReference>
<proteinExistence type="predicted"/>
<feature type="domain" description="FIST C-domain" evidence="3">
    <location>
        <begin position="427"/>
        <end position="506"/>
    </location>
</feature>
<dbReference type="PANTHER" id="PTHR14939:SF5">
    <property type="entry name" value="F-BOX ONLY PROTEIN 22"/>
    <property type="match status" value="1"/>
</dbReference>
<dbReference type="InterPro" id="IPR019494">
    <property type="entry name" value="FIST_C"/>
</dbReference>
<protein>
    <recommendedName>
        <fullName evidence="5">FIST C-domain domain-containing protein</fullName>
    </recommendedName>
</protein>
<accession>A0A7S4PW63</accession>
<dbReference type="GO" id="GO:0032436">
    <property type="term" value="P:positive regulation of proteasomal ubiquitin-dependent protein catabolic process"/>
    <property type="evidence" value="ECO:0007669"/>
    <property type="project" value="TreeGrafter"/>
</dbReference>
<name>A0A7S4PW63_9DINO</name>
<dbReference type="Pfam" id="PF10442">
    <property type="entry name" value="FIST_C"/>
    <property type="match status" value="1"/>
</dbReference>
<sequence>MSGETPTAGQPLRLWPWQRLWTWLLPPPYPGDAWLGSLPGSSDTVDADPAPAPGGSGGEPGPPFPLADLASDTQVAVLEALSAADLSRAAVASRLLFLLAKEVQRRPTLVVDVGAPSEVFARLRQRLVATPTIGFLFGTGVFEQSGVTSVLPKCLPPTCHIIGAETEELQALVPSTSAAKGPATELRGVTQRGQLAAMLGSFPDAVAQSFHISNQVGVELAAARDDTALAEALKRHHLPCGPDWGTIVLIVGRLSRDCDPEVILKGVQRCCPNAAILGGIAGNKLLRHAHGRTTIKEVGIVGMALKGNVPLTALVSRGCSPMTPPLRARGAQAEVFEEDGEQERVLIVPELADTDGSCQSSLKVVVEAQQAMRSKGRRITQPFAGYRLGADGGYTLEHIGQNSFGRGGEMCLPLPSGEAGPLPDCGVRFYHLDPDACRKDLRQLLGYVKKKCEDDNEEQTLGSIMFTCGGRRDGFFGDEFVDAKIFQEAFPMQPLVGFWAGGEIGPQALAEAVPAEATRTGRAALQGFTAVFGVFRAPPPPQRTWLALLAEDQVPAAVGEVFARLAQEAAGRAEAAVREGDTAGAELHRARAAALAAVPTAMLPADERTALLGAA</sequence>
<evidence type="ECO:0000313" key="4">
    <source>
        <dbReference type="EMBL" id="CAE4564159.1"/>
    </source>
</evidence>
<organism evidence="4">
    <name type="scientific">Alexandrium monilatum</name>
    <dbReference type="NCBI Taxonomy" id="311494"/>
    <lineage>
        <taxon>Eukaryota</taxon>
        <taxon>Sar</taxon>
        <taxon>Alveolata</taxon>
        <taxon>Dinophyceae</taxon>
        <taxon>Gonyaulacales</taxon>
        <taxon>Pyrocystaceae</taxon>
        <taxon>Alexandrium</taxon>
    </lineage>
</organism>
<dbReference type="AlphaFoldDB" id="A0A7S4PW63"/>